<dbReference type="InterPro" id="IPR036291">
    <property type="entry name" value="NAD(P)-bd_dom_sf"/>
</dbReference>
<dbReference type="PANTHER" id="PTHR42760">
    <property type="entry name" value="SHORT-CHAIN DEHYDROGENASES/REDUCTASES FAMILY MEMBER"/>
    <property type="match status" value="1"/>
</dbReference>
<dbReference type="PANTHER" id="PTHR42760:SF133">
    <property type="entry name" value="3-OXOACYL-[ACYL-CARRIER-PROTEIN] REDUCTASE"/>
    <property type="match status" value="1"/>
</dbReference>
<dbReference type="PROSITE" id="PS00061">
    <property type="entry name" value="ADH_SHORT"/>
    <property type="match status" value="1"/>
</dbReference>
<name>A0A9W6KY12_9PSEU</name>
<accession>A0A9W6KY12</accession>
<dbReference type="Pfam" id="PF13561">
    <property type="entry name" value="adh_short_C2"/>
    <property type="match status" value="1"/>
</dbReference>
<gene>
    <name evidence="3" type="primary">fabG3_1</name>
    <name evidence="3" type="ORF">GCM10017577_08980</name>
</gene>
<organism evidence="3 4">
    <name type="scientific">Pseudonocardia halophobica</name>
    <dbReference type="NCBI Taxonomy" id="29401"/>
    <lineage>
        <taxon>Bacteria</taxon>
        <taxon>Bacillati</taxon>
        <taxon>Actinomycetota</taxon>
        <taxon>Actinomycetes</taxon>
        <taxon>Pseudonocardiales</taxon>
        <taxon>Pseudonocardiaceae</taxon>
        <taxon>Pseudonocardia</taxon>
    </lineage>
</organism>
<dbReference type="InterPro" id="IPR020904">
    <property type="entry name" value="Sc_DH/Rdtase_CS"/>
</dbReference>
<evidence type="ECO:0000256" key="1">
    <source>
        <dbReference type="ARBA" id="ARBA00006484"/>
    </source>
</evidence>
<reference evidence="3" key="1">
    <citation type="journal article" date="2014" name="Int. J. Syst. Evol. Microbiol.">
        <title>Complete genome sequence of Corynebacterium casei LMG S-19264T (=DSM 44701T), isolated from a smear-ripened cheese.</title>
        <authorList>
            <consortium name="US DOE Joint Genome Institute (JGI-PGF)"/>
            <person name="Walter F."/>
            <person name="Albersmeier A."/>
            <person name="Kalinowski J."/>
            <person name="Ruckert C."/>
        </authorList>
    </citation>
    <scope>NUCLEOTIDE SEQUENCE</scope>
    <source>
        <strain evidence="3">VKM Ac-1069</strain>
    </source>
</reference>
<dbReference type="EMBL" id="BSFQ01000003">
    <property type="protein sequence ID" value="GLL09758.1"/>
    <property type="molecule type" value="Genomic_DNA"/>
</dbReference>
<evidence type="ECO:0000313" key="3">
    <source>
        <dbReference type="EMBL" id="GLL09758.1"/>
    </source>
</evidence>
<reference evidence="3" key="2">
    <citation type="submission" date="2023-01" db="EMBL/GenBank/DDBJ databases">
        <authorList>
            <person name="Sun Q."/>
            <person name="Evtushenko L."/>
        </authorList>
    </citation>
    <scope>NUCLEOTIDE SEQUENCE</scope>
    <source>
        <strain evidence="3">VKM Ac-1069</strain>
    </source>
</reference>
<comment type="similarity">
    <text evidence="1">Belongs to the short-chain dehydrogenases/reductases (SDR) family.</text>
</comment>
<protein>
    <submittedName>
        <fullName evidence="3">3-alpha-(Or 20-beta)-hydroxysteroid dehydrogenase</fullName>
    </submittedName>
</protein>
<dbReference type="SUPFAM" id="SSF51735">
    <property type="entry name" value="NAD(P)-binding Rossmann-fold domains"/>
    <property type="match status" value="1"/>
</dbReference>
<proteinExistence type="inferred from homology"/>
<evidence type="ECO:0000256" key="2">
    <source>
        <dbReference type="ARBA" id="ARBA00023002"/>
    </source>
</evidence>
<dbReference type="PRINTS" id="PR00081">
    <property type="entry name" value="GDHRDH"/>
</dbReference>
<dbReference type="InterPro" id="IPR002347">
    <property type="entry name" value="SDR_fam"/>
</dbReference>
<keyword evidence="4" id="KW-1185">Reference proteome</keyword>
<sequence length="258" mass="26710">MHEGSRRLEGRVALVTGAASGMGKAHVDRLVADGAGVVAADVDEDALARETARHGERVRAVRLDVSDASGWAFAVRTAESAFGPVDVLVNNAGIAIGSGGDVEDVALDDFRRVLEVNVLGALSGVQAVVPSMKARRRGSIINVGSIAGLHGWYRSVAYTASKHGLTGLTRSLALELGGFGIRVNAVHPGLIRTPMTRGRTYRVDHIPLGRAAAPTELSGLVAFLAGDDSGFCTGADFVADGGESAGRPWSSFVPTDAD</sequence>
<evidence type="ECO:0000313" key="4">
    <source>
        <dbReference type="Proteomes" id="UP001143463"/>
    </source>
</evidence>
<dbReference type="PRINTS" id="PR00080">
    <property type="entry name" value="SDRFAMILY"/>
</dbReference>
<dbReference type="Proteomes" id="UP001143463">
    <property type="component" value="Unassembled WGS sequence"/>
</dbReference>
<dbReference type="AlphaFoldDB" id="A0A9W6KY12"/>
<comment type="caution">
    <text evidence="3">The sequence shown here is derived from an EMBL/GenBank/DDBJ whole genome shotgun (WGS) entry which is preliminary data.</text>
</comment>
<dbReference type="GO" id="GO:0016616">
    <property type="term" value="F:oxidoreductase activity, acting on the CH-OH group of donors, NAD or NADP as acceptor"/>
    <property type="evidence" value="ECO:0007669"/>
    <property type="project" value="TreeGrafter"/>
</dbReference>
<dbReference type="FunFam" id="3.40.50.720:FF:000084">
    <property type="entry name" value="Short-chain dehydrogenase reductase"/>
    <property type="match status" value="1"/>
</dbReference>
<dbReference type="RefSeq" id="WP_051737189.1">
    <property type="nucleotide sequence ID" value="NZ_BAAAUZ010000011.1"/>
</dbReference>
<dbReference type="Gene3D" id="3.40.50.720">
    <property type="entry name" value="NAD(P)-binding Rossmann-like Domain"/>
    <property type="match status" value="1"/>
</dbReference>
<keyword evidence="2" id="KW-0560">Oxidoreductase</keyword>